<dbReference type="GO" id="GO:0008408">
    <property type="term" value="F:3'-5' exonuclease activity"/>
    <property type="evidence" value="ECO:0007669"/>
    <property type="project" value="InterPro"/>
</dbReference>
<sequence>MNWKKKKMRSYKKLSKDEINEMPLVKYEGDIHVLSSEDNIQESIDYLLTQKVIGFDTETRPIFTKGPVNAPSIMQLAGENAVYVYQLDSDRMFEKLSQILSHKKITKCGVSVDRDLIELMYLSPFDPCSFVDLGETAKDRLIPHHGLRGLAALFFNFRISKSSRTSDWSRRKLSNTQISYAATDAWVSLELFKKLDQENLV</sequence>
<gene>
    <name evidence="4" type="ORF">METZ01_LOCUS72730</name>
</gene>
<protein>
    <recommendedName>
        <fullName evidence="3">3'-5' exonuclease domain-containing protein</fullName>
    </recommendedName>
</protein>
<organism evidence="4">
    <name type="scientific">marine metagenome</name>
    <dbReference type="NCBI Taxonomy" id="408172"/>
    <lineage>
        <taxon>unclassified sequences</taxon>
        <taxon>metagenomes</taxon>
        <taxon>ecological metagenomes</taxon>
    </lineage>
</organism>
<feature type="domain" description="3'-5' exonuclease" evidence="3">
    <location>
        <begin position="31"/>
        <end position="200"/>
    </location>
</feature>
<dbReference type="SUPFAM" id="SSF53098">
    <property type="entry name" value="Ribonuclease H-like"/>
    <property type="match status" value="1"/>
</dbReference>
<name>A0A381TV02_9ZZZZ</name>
<dbReference type="PANTHER" id="PTHR13620">
    <property type="entry name" value="3-5 EXONUCLEASE"/>
    <property type="match status" value="1"/>
</dbReference>
<dbReference type="InterPro" id="IPR051132">
    <property type="entry name" value="3-5_Exonuclease_domain"/>
</dbReference>
<dbReference type="GO" id="GO:0006139">
    <property type="term" value="P:nucleobase-containing compound metabolic process"/>
    <property type="evidence" value="ECO:0007669"/>
    <property type="project" value="InterPro"/>
</dbReference>
<dbReference type="InterPro" id="IPR036397">
    <property type="entry name" value="RNaseH_sf"/>
</dbReference>
<dbReference type="CDD" id="cd06141">
    <property type="entry name" value="WRN_exo"/>
    <property type="match status" value="1"/>
</dbReference>
<dbReference type="GO" id="GO:0005634">
    <property type="term" value="C:nucleus"/>
    <property type="evidence" value="ECO:0007669"/>
    <property type="project" value="TreeGrafter"/>
</dbReference>
<keyword evidence="2" id="KW-0378">Hydrolase</keyword>
<dbReference type="PANTHER" id="PTHR13620:SF104">
    <property type="entry name" value="EXONUCLEASE 3'-5' DOMAIN-CONTAINING PROTEIN 2"/>
    <property type="match status" value="1"/>
</dbReference>
<evidence type="ECO:0000259" key="3">
    <source>
        <dbReference type="SMART" id="SM00474"/>
    </source>
</evidence>
<dbReference type="EMBL" id="UINC01005217">
    <property type="protein sequence ID" value="SVA19876.1"/>
    <property type="molecule type" value="Genomic_DNA"/>
</dbReference>
<evidence type="ECO:0000256" key="1">
    <source>
        <dbReference type="ARBA" id="ARBA00022722"/>
    </source>
</evidence>
<dbReference type="AlphaFoldDB" id="A0A381TV02"/>
<evidence type="ECO:0000313" key="4">
    <source>
        <dbReference type="EMBL" id="SVA19876.1"/>
    </source>
</evidence>
<dbReference type="SMART" id="SM00474">
    <property type="entry name" value="35EXOc"/>
    <property type="match status" value="1"/>
</dbReference>
<reference evidence="4" key="1">
    <citation type="submission" date="2018-05" db="EMBL/GenBank/DDBJ databases">
        <authorList>
            <person name="Lanie J.A."/>
            <person name="Ng W.-L."/>
            <person name="Kazmierczak K.M."/>
            <person name="Andrzejewski T.M."/>
            <person name="Davidsen T.M."/>
            <person name="Wayne K.J."/>
            <person name="Tettelin H."/>
            <person name="Glass J.I."/>
            <person name="Rusch D."/>
            <person name="Podicherti R."/>
            <person name="Tsui H.-C.T."/>
            <person name="Winkler M.E."/>
        </authorList>
    </citation>
    <scope>NUCLEOTIDE SEQUENCE</scope>
</reference>
<accession>A0A381TV02</accession>
<dbReference type="InterPro" id="IPR002562">
    <property type="entry name" value="3'-5'_exonuclease_dom"/>
</dbReference>
<dbReference type="GO" id="GO:0003676">
    <property type="term" value="F:nucleic acid binding"/>
    <property type="evidence" value="ECO:0007669"/>
    <property type="project" value="InterPro"/>
</dbReference>
<dbReference type="Gene3D" id="3.30.420.10">
    <property type="entry name" value="Ribonuclease H-like superfamily/Ribonuclease H"/>
    <property type="match status" value="1"/>
</dbReference>
<proteinExistence type="predicted"/>
<dbReference type="InterPro" id="IPR012337">
    <property type="entry name" value="RNaseH-like_sf"/>
</dbReference>
<dbReference type="Pfam" id="PF01612">
    <property type="entry name" value="DNA_pol_A_exo1"/>
    <property type="match status" value="1"/>
</dbReference>
<keyword evidence="1" id="KW-0540">Nuclease</keyword>
<evidence type="ECO:0000256" key="2">
    <source>
        <dbReference type="ARBA" id="ARBA00022801"/>
    </source>
</evidence>
<dbReference type="GO" id="GO:0005737">
    <property type="term" value="C:cytoplasm"/>
    <property type="evidence" value="ECO:0007669"/>
    <property type="project" value="TreeGrafter"/>
</dbReference>